<keyword evidence="16 21" id="KW-0472">Membrane</keyword>
<feature type="coiled-coil region" evidence="19">
    <location>
        <begin position="538"/>
        <end position="572"/>
    </location>
</feature>
<evidence type="ECO:0000256" key="4">
    <source>
        <dbReference type="ARBA" id="ARBA00022448"/>
    </source>
</evidence>
<evidence type="ECO:0000256" key="7">
    <source>
        <dbReference type="ARBA" id="ARBA00022692"/>
    </source>
</evidence>
<dbReference type="Proteomes" id="UP000682733">
    <property type="component" value="Unassembled WGS sequence"/>
</dbReference>
<comment type="subcellular location">
    <subcellularLocation>
        <location evidence="1">Mitochondrion inner membrane</location>
        <topology evidence="1">Single-pass membrane protein</topology>
    </subcellularLocation>
</comment>
<dbReference type="GO" id="GO:0005509">
    <property type="term" value="F:calcium ion binding"/>
    <property type="evidence" value="ECO:0007669"/>
    <property type="project" value="InterPro"/>
</dbReference>
<dbReference type="Gene3D" id="1.10.238.10">
    <property type="entry name" value="EF-hand"/>
    <property type="match status" value="1"/>
</dbReference>
<sequence>MNVIRINNYISSYSHQRFSTIPRYLLKNIGSSPSYVHYHGQRLPTNYLRNRSIIPTINYRLFHVSSICYEDESKVEKTVKILKKDQEQSTKKAQSQPAMSYELAKQLDLPTSNFTKPVEPNAEMFLPAKRKTLWGKIWSELKHYYNGFKLLFIETRIAFRLLKQVLSGHSLTRRERRQFTRTAADLFRLVPFSVFIVVPFMEFTLPLFLKFFPNMLPSTFKEKDKEQEKLKQQLKAKLEVAKFLQDTLEETALKTNKKQTDDAMTAQFGEFMEKIRSTGVQPSTDEIMKFSSLFEDELTLDNLDRPQLVALCKLLGISTLGPDYFLRFTLHMKLRNLEADDKLIQAEGVDSLDVDELQIACRERGMRSLGVSIERLQSQLKQWLDLHLNSRIPSTLLLLSRSLYLPETITPENVLKAAIQALPKTLDNATAVKIAEVSGERVDNTQRIEAIKQEEKAIRKEKEEKAKEKLKETTPAVPTEEEKKRKKLEEQVIVPTTPLDIPKEEILVDKAPILEDKAAKKDEGIDITQFETALEQLVKDKEKEVDVHVAEIKELKDDVKEYKDDVKEFETLAATKQLKHLTETRSAKHLSKRIDKLVTDLDGIVNTLDKKQDVLIKDIKSEEDTLKDEAALKTDLIQQHKDFLSQKKDKLVTTQELVNAIRQIQKMSSQASEAEMEDIIQQFDPDRDGYIQVDEILKALELIASEKVKISKQHLKEVIDLVRKEHIVEEKEKKDEAELKLKSITAANDKLSQKTNSISEQTTAAGTKK</sequence>
<feature type="compositionally biased region" description="Basic and acidic residues" evidence="20">
    <location>
        <begin position="461"/>
        <end position="472"/>
    </location>
</feature>
<dbReference type="InterPro" id="IPR011992">
    <property type="entry name" value="EF-hand-dom_pair"/>
</dbReference>
<dbReference type="PROSITE" id="PS51758">
    <property type="entry name" value="LETM1_RBD"/>
    <property type="match status" value="1"/>
</dbReference>
<comment type="caution">
    <text evidence="25">The sequence shown here is derived from an EMBL/GenBank/DDBJ whole genome shotgun (WGS) entry which is preliminary data.</text>
</comment>
<keyword evidence="7 21" id="KW-0812">Transmembrane</keyword>
<keyword evidence="14" id="KW-0406">Ion transport</keyword>
<comment type="similarity">
    <text evidence="2">Belongs to the LETM1 family.</text>
</comment>
<dbReference type="GO" id="GO:0030003">
    <property type="term" value="P:intracellular monoatomic cation homeostasis"/>
    <property type="evidence" value="ECO:0007669"/>
    <property type="project" value="TreeGrafter"/>
</dbReference>
<evidence type="ECO:0000256" key="16">
    <source>
        <dbReference type="ARBA" id="ARBA00023136"/>
    </source>
</evidence>
<dbReference type="AlphaFoldDB" id="A0A814XX94"/>
<protein>
    <recommendedName>
        <fullName evidence="3">Mitochondrial proton/calcium exchanger protein</fullName>
    </recommendedName>
    <alternativeName>
        <fullName evidence="17">Leucine zipper-EF-hand-containing transmembrane protein 1</fullName>
    </alternativeName>
</protein>
<evidence type="ECO:0000256" key="9">
    <source>
        <dbReference type="ARBA" id="ARBA00022792"/>
    </source>
</evidence>
<dbReference type="Proteomes" id="UP000663829">
    <property type="component" value="Unassembled WGS sequence"/>
</dbReference>
<feature type="domain" description="EF-hand" evidence="22">
    <location>
        <begin position="671"/>
        <end position="706"/>
    </location>
</feature>
<keyword evidence="12 21" id="KW-1133">Transmembrane helix</keyword>
<keyword evidence="6" id="KW-0109">Calcium transport</keyword>
<evidence type="ECO:0000313" key="24">
    <source>
        <dbReference type="EMBL" id="CAF0784652.1"/>
    </source>
</evidence>
<dbReference type="Pfam" id="PF26561">
    <property type="entry name" value="LETM1_C"/>
    <property type="match status" value="1"/>
</dbReference>
<evidence type="ECO:0000256" key="15">
    <source>
        <dbReference type="ARBA" id="ARBA00023128"/>
    </source>
</evidence>
<keyword evidence="15 18" id="KW-0496">Mitochondrion</keyword>
<dbReference type="GO" id="GO:0005743">
    <property type="term" value="C:mitochondrial inner membrane"/>
    <property type="evidence" value="ECO:0007669"/>
    <property type="project" value="UniProtKB-SubCell"/>
</dbReference>
<dbReference type="EMBL" id="CAJOBA010000945">
    <property type="protein sequence ID" value="CAF3566703.1"/>
    <property type="molecule type" value="Genomic_DNA"/>
</dbReference>
<evidence type="ECO:0000256" key="2">
    <source>
        <dbReference type="ARBA" id="ARBA00009584"/>
    </source>
</evidence>
<evidence type="ECO:0000256" key="5">
    <source>
        <dbReference type="ARBA" id="ARBA00022449"/>
    </source>
</evidence>
<evidence type="ECO:0000256" key="17">
    <source>
        <dbReference type="ARBA" id="ARBA00031360"/>
    </source>
</evidence>
<feature type="transmembrane region" description="Helical" evidence="21">
    <location>
        <begin position="186"/>
        <end position="209"/>
    </location>
</feature>
<evidence type="ECO:0000259" key="22">
    <source>
        <dbReference type="PROSITE" id="PS50222"/>
    </source>
</evidence>
<dbReference type="SUPFAM" id="SSF47473">
    <property type="entry name" value="EF-hand"/>
    <property type="match status" value="1"/>
</dbReference>
<evidence type="ECO:0000256" key="21">
    <source>
        <dbReference type="SAM" id="Phobius"/>
    </source>
</evidence>
<keyword evidence="9" id="KW-0999">Mitochondrion inner membrane</keyword>
<keyword evidence="10" id="KW-0106">Calcium</keyword>
<keyword evidence="5" id="KW-0050">Antiport</keyword>
<evidence type="ECO:0000313" key="28">
    <source>
        <dbReference type="Proteomes" id="UP000663829"/>
    </source>
</evidence>
<evidence type="ECO:0000259" key="23">
    <source>
        <dbReference type="PROSITE" id="PS51758"/>
    </source>
</evidence>
<dbReference type="GO" id="GO:0015297">
    <property type="term" value="F:antiporter activity"/>
    <property type="evidence" value="ECO:0007669"/>
    <property type="project" value="UniProtKB-KW"/>
</dbReference>
<evidence type="ECO:0000313" key="25">
    <source>
        <dbReference type="EMBL" id="CAF1221496.1"/>
    </source>
</evidence>
<feature type="region of interest" description="Disordered" evidence="20">
    <location>
        <begin position="461"/>
        <end position="483"/>
    </location>
</feature>
<feature type="region of interest" description="Disordered" evidence="20">
    <location>
        <begin position="750"/>
        <end position="769"/>
    </location>
</feature>
<keyword evidence="13 19" id="KW-0175">Coiled coil</keyword>
<dbReference type="PROSITE" id="PS50222">
    <property type="entry name" value="EF_HAND_2"/>
    <property type="match status" value="1"/>
</dbReference>
<dbReference type="InterPro" id="IPR018247">
    <property type="entry name" value="EF_Hand_1_Ca_BS"/>
</dbReference>
<evidence type="ECO:0000256" key="3">
    <source>
        <dbReference type="ARBA" id="ARBA00020557"/>
    </source>
</evidence>
<evidence type="ECO:0000256" key="11">
    <source>
        <dbReference type="ARBA" id="ARBA00022946"/>
    </source>
</evidence>
<dbReference type="Proteomes" id="UP000681722">
    <property type="component" value="Unassembled WGS sequence"/>
</dbReference>
<feature type="domain" description="Letm1 RBD" evidence="23">
    <location>
        <begin position="232"/>
        <end position="482"/>
    </location>
</feature>
<feature type="compositionally biased region" description="Polar residues" evidence="20">
    <location>
        <begin position="753"/>
        <end position="769"/>
    </location>
</feature>
<gene>
    <name evidence="25" type="ORF">GPM918_LOCUS24707</name>
    <name evidence="24" type="ORF">OVA965_LOCUS3803</name>
    <name evidence="27" type="ORF">SRO942_LOCUS24711</name>
    <name evidence="26" type="ORF">TMI583_LOCUS3799</name>
</gene>
<dbReference type="EMBL" id="CAJNOK010000946">
    <property type="protein sequence ID" value="CAF0784652.1"/>
    <property type="molecule type" value="Genomic_DNA"/>
</dbReference>
<dbReference type="InterPro" id="IPR002048">
    <property type="entry name" value="EF_hand_dom"/>
</dbReference>
<dbReference type="Proteomes" id="UP000677228">
    <property type="component" value="Unassembled WGS sequence"/>
</dbReference>
<evidence type="ECO:0000256" key="1">
    <source>
        <dbReference type="ARBA" id="ARBA00004434"/>
    </source>
</evidence>
<dbReference type="GO" id="GO:0043022">
    <property type="term" value="F:ribosome binding"/>
    <property type="evidence" value="ECO:0007669"/>
    <property type="project" value="InterPro"/>
</dbReference>
<evidence type="ECO:0000256" key="20">
    <source>
        <dbReference type="SAM" id="MobiDB-lite"/>
    </source>
</evidence>
<dbReference type="EMBL" id="CAJOBC010009315">
    <property type="protein sequence ID" value="CAF3984779.1"/>
    <property type="molecule type" value="Genomic_DNA"/>
</dbReference>
<dbReference type="InterPro" id="IPR044202">
    <property type="entry name" value="LETM1/MDM38-like"/>
</dbReference>
<dbReference type="SMART" id="SM00054">
    <property type="entry name" value="EFh"/>
    <property type="match status" value="1"/>
</dbReference>
<reference evidence="25" key="1">
    <citation type="submission" date="2021-02" db="EMBL/GenBank/DDBJ databases">
        <authorList>
            <person name="Nowell W R."/>
        </authorList>
    </citation>
    <scope>NUCLEOTIDE SEQUENCE</scope>
</reference>
<proteinExistence type="inferred from homology"/>
<evidence type="ECO:0000256" key="13">
    <source>
        <dbReference type="ARBA" id="ARBA00023054"/>
    </source>
</evidence>
<dbReference type="InterPro" id="IPR033122">
    <property type="entry name" value="LETM1-like_RBD"/>
</dbReference>
<evidence type="ECO:0000256" key="10">
    <source>
        <dbReference type="ARBA" id="ARBA00022837"/>
    </source>
</evidence>
<keyword evidence="4" id="KW-0813">Transport</keyword>
<dbReference type="PROSITE" id="PS00018">
    <property type="entry name" value="EF_HAND_1"/>
    <property type="match status" value="1"/>
</dbReference>
<evidence type="ECO:0000256" key="12">
    <source>
        <dbReference type="ARBA" id="ARBA00022989"/>
    </source>
</evidence>
<evidence type="ECO:0000256" key="8">
    <source>
        <dbReference type="ARBA" id="ARBA00022723"/>
    </source>
</evidence>
<evidence type="ECO:0000256" key="18">
    <source>
        <dbReference type="PROSITE-ProRule" id="PRU01094"/>
    </source>
</evidence>
<evidence type="ECO:0000313" key="27">
    <source>
        <dbReference type="EMBL" id="CAF3984779.1"/>
    </source>
</evidence>
<organism evidence="25 28">
    <name type="scientific">Didymodactylos carnosus</name>
    <dbReference type="NCBI Taxonomy" id="1234261"/>
    <lineage>
        <taxon>Eukaryota</taxon>
        <taxon>Metazoa</taxon>
        <taxon>Spiralia</taxon>
        <taxon>Gnathifera</taxon>
        <taxon>Rotifera</taxon>
        <taxon>Eurotatoria</taxon>
        <taxon>Bdelloidea</taxon>
        <taxon>Philodinida</taxon>
        <taxon>Philodinidae</taxon>
        <taxon>Didymodactylos</taxon>
    </lineage>
</organism>
<dbReference type="EMBL" id="CAJNOQ010009311">
    <property type="protein sequence ID" value="CAF1221496.1"/>
    <property type="molecule type" value="Genomic_DNA"/>
</dbReference>
<evidence type="ECO:0000256" key="19">
    <source>
        <dbReference type="SAM" id="Coils"/>
    </source>
</evidence>
<keyword evidence="8" id="KW-0479">Metal-binding</keyword>
<accession>A0A814XX94</accession>
<keyword evidence="28" id="KW-1185">Reference proteome</keyword>
<dbReference type="PANTHER" id="PTHR14009">
    <property type="entry name" value="LEUCINE ZIPPER-EF-HAND CONTAINING TRANSMEMBRANE PROTEIN"/>
    <property type="match status" value="1"/>
</dbReference>
<dbReference type="OrthoDB" id="624114at2759"/>
<dbReference type="InterPro" id="IPR059005">
    <property type="entry name" value="LETM1_C"/>
</dbReference>
<evidence type="ECO:0000256" key="6">
    <source>
        <dbReference type="ARBA" id="ARBA00022568"/>
    </source>
</evidence>
<evidence type="ECO:0000313" key="26">
    <source>
        <dbReference type="EMBL" id="CAF3566703.1"/>
    </source>
</evidence>
<name>A0A814XX94_9BILA</name>
<dbReference type="Pfam" id="PF07766">
    <property type="entry name" value="LETM1_RBD"/>
    <property type="match status" value="1"/>
</dbReference>
<evidence type="ECO:0000256" key="14">
    <source>
        <dbReference type="ARBA" id="ARBA00023065"/>
    </source>
</evidence>
<keyword evidence="11" id="KW-0809">Transit peptide</keyword>
<dbReference type="PANTHER" id="PTHR14009:SF1">
    <property type="entry name" value="MITOCHONDRIAL PROTON_CALCIUM EXCHANGER PROTEIN"/>
    <property type="match status" value="1"/>
</dbReference>